<dbReference type="Proteomes" id="UP000777482">
    <property type="component" value="Unassembled WGS sequence"/>
</dbReference>
<dbReference type="InterPro" id="IPR032466">
    <property type="entry name" value="Metal_Hydrolase"/>
</dbReference>
<sequence>MLLRIGRASQTATHFRRFMTSTPTSTSSRSSKSRTPHEGVLVLPAHAELQELSEKERTSLLCDTHTHVLSTWHSYKEKYPEGQYESIRSFVQATLQADEGNRIAKVVDVWCESPPVANWRDIVDDLAKLEQQDGGFSYHFVIGCHPDVAGDYTDEIEQQYIEAHRHPRCVGWGEIGLDYYNQPANEKQKEVLRRQLRLAVKSGADKAITIHTRKADEDILPILKEELPQDQRLHIHCFTDSPDLADAILSHFPNAFIGITGVISYASNENTPEVVRRLGARCSPDSPTGLRILLETDAPYLAPANLPTKQIGMTSKQRYPFCHGGVLPWTAEFVAGVLNEGKGLDDRRWTTVDVLRQARENARACYRI</sequence>
<dbReference type="OrthoDB" id="6079689at2759"/>
<dbReference type="GO" id="GO:0016788">
    <property type="term" value="F:hydrolase activity, acting on ester bonds"/>
    <property type="evidence" value="ECO:0007669"/>
    <property type="project" value="InterPro"/>
</dbReference>
<name>A0A9P7B4F9_RHOMI</name>
<dbReference type="PANTHER" id="PTHR46363">
    <property type="entry name" value="DEOXYRIBONUCLEASE TATDN2-RELATED"/>
    <property type="match status" value="1"/>
</dbReference>
<dbReference type="SUPFAM" id="SSF51556">
    <property type="entry name" value="Metallo-dependent hydrolases"/>
    <property type="match status" value="1"/>
</dbReference>
<keyword evidence="3" id="KW-1185">Reference proteome</keyword>
<feature type="region of interest" description="Disordered" evidence="1">
    <location>
        <begin position="14"/>
        <end position="37"/>
    </location>
</feature>
<evidence type="ECO:0000313" key="3">
    <source>
        <dbReference type="Proteomes" id="UP000777482"/>
    </source>
</evidence>
<dbReference type="AlphaFoldDB" id="A0A9P7B4F9"/>
<accession>A0A9P7B4F9</accession>
<protein>
    <recommendedName>
        <fullName evidence="4">Hydrolase</fullName>
    </recommendedName>
</protein>
<dbReference type="PANTHER" id="PTHR46363:SF1">
    <property type="entry name" value="DEOXYRIBONUCLEASE TATDN2-RELATED"/>
    <property type="match status" value="1"/>
</dbReference>
<dbReference type="Gene3D" id="3.20.20.140">
    <property type="entry name" value="Metal-dependent hydrolases"/>
    <property type="match status" value="1"/>
</dbReference>
<dbReference type="CDD" id="cd01310">
    <property type="entry name" value="TatD_DNAse"/>
    <property type="match status" value="1"/>
</dbReference>
<evidence type="ECO:0000313" key="2">
    <source>
        <dbReference type="EMBL" id="KAG0657702.1"/>
    </source>
</evidence>
<evidence type="ECO:0000256" key="1">
    <source>
        <dbReference type="SAM" id="MobiDB-lite"/>
    </source>
</evidence>
<proteinExistence type="predicted"/>
<gene>
    <name evidence="2" type="ORF">C6P46_006258</name>
</gene>
<dbReference type="InterPro" id="IPR001130">
    <property type="entry name" value="TatD-like"/>
</dbReference>
<reference evidence="2 3" key="1">
    <citation type="submission" date="2020-11" db="EMBL/GenBank/DDBJ databases">
        <title>Kefir isolates.</title>
        <authorList>
            <person name="Marcisauskas S."/>
            <person name="Kim Y."/>
            <person name="Blasche S."/>
        </authorList>
    </citation>
    <scope>NUCLEOTIDE SEQUENCE [LARGE SCALE GENOMIC DNA]</scope>
    <source>
        <strain evidence="2 3">KR</strain>
    </source>
</reference>
<feature type="compositionally biased region" description="Low complexity" evidence="1">
    <location>
        <begin position="20"/>
        <end position="30"/>
    </location>
</feature>
<dbReference type="EMBL" id="PUHQ01000077">
    <property type="protein sequence ID" value="KAG0657702.1"/>
    <property type="molecule type" value="Genomic_DNA"/>
</dbReference>
<dbReference type="Pfam" id="PF01026">
    <property type="entry name" value="TatD_DNase"/>
    <property type="match status" value="1"/>
</dbReference>
<comment type="caution">
    <text evidence="2">The sequence shown here is derived from an EMBL/GenBank/DDBJ whole genome shotgun (WGS) entry which is preliminary data.</text>
</comment>
<evidence type="ECO:0008006" key="4">
    <source>
        <dbReference type="Google" id="ProtNLM"/>
    </source>
</evidence>
<organism evidence="2 3">
    <name type="scientific">Rhodotorula mucilaginosa</name>
    <name type="common">Yeast</name>
    <name type="synonym">Rhodotorula rubra</name>
    <dbReference type="NCBI Taxonomy" id="5537"/>
    <lineage>
        <taxon>Eukaryota</taxon>
        <taxon>Fungi</taxon>
        <taxon>Dikarya</taxon>
        <taxon>Basidiomycota</taxon>
        <taxon>Pucciniomycotina</taxon>
        <taxon>Microbotryomycetes</taxon>
        <taxon>Sporidiobolales</taxon>
        <taxon>Sporidiobolaceae</taxon>
        <taxon>Rhodotorula</taxon>
    </lineage>
</organism>